<reference evidence="1 2" key="1">
    <citation type="submission" date="2016-11" db="EMBL/GenBank/DDBJ databases">
        <title>The macronuclear genome of Stentor coeruleus: a giant cell with tiny introns.</title>
        <authorList>
            <person name="Slabodnick M."/>
            <person name="Ruby J.G."/>
            <person name="Reiff S.B."/>
            <person name="Swart E.C."/>
            <person name="Gosai S."/>
            <person name="Prabakaran S."/>
            <person name="Witkowska E."/>
            <person name="Larue G.E."/>
            <person name="Fisher S."/>
            <person name="Freeman R.M."/>
            <person name="Gunawardena J."/>
            <person name="Chu W."/>
            <person name="Stover N.A."/>
            <person name="Gregory B.D."/>
            <person name="Nowacki M."/>
            <person name="Derisi J."/>
            <person name="Roy S.W."/>
            <person name="Marshall W.F."/>
            <person name="Sood P."/>
        </authorList>
    </citation>
    <scope>NUCLEOTIDE SEQUENCE [LARGE SCALE GENOMIC DNA]</scope>
    <source>
        <strain evidence="1">WM001</strain>
    </source>
</reference>
<protein>
    <submittedName>
        <fullName evidence="1">Uncharacterized protein</fullName>
    </submittedName>
</protein>
<evidence type="ECO:0000313" key="1">
    <source>
        <dbReference type="EMBL" id="OMJ76983.1"/>
    </source>
</evidence>
<comment type="caution">
    <text evidence="1">The sequence shown here is derived from an EMBL/GenBank/DDBJ whole genome shotgun (WGS) entry which is preliminary data.</text>
</comment>
<evidence type="ECO:0000313" key="2">
    <source>
        <dbReference type="Proteomes" id="UP000187209"/>
    </source>
</evidence>
<dbReference type="EMBL" id="MPUH01000600">
    <property type="protein sequence ID" value="OMJ76983.1"/>
    <property type="molecule type" value="Genomic_DNA"/>
</dbReference>
<accession>A0A1R2BJN4</accession>
<keyword evidence="2" id="KW-1185">Reference proteome</keyword>
<sequence>MSELPITNAYLNKCSTKYCRNALTIRNYYIGPSNMKYCLECISNFECKYCTSKYIFVSISDTNICFECSWKSFYNGNYPVSVLKGVTNLPGNSQARILIQRFKENFPKLNKPEVNDFYQDKFENTTYYAKLCLSERALSWAYKRCKKRDSILGFQLLLENINILFELGKTTDALAAFRSIKSEETHVENYTTLMDYCGTEYFKKKNMDLDQLSSSLIDDPNDLNACRIKYFIRYKENYYEVEKQLQNLDSHTPINIKLFIDCLRYSELKNLNEESLLNAIHLAKSYCPSYVLISSLYVLLSRFYKCYLGSFDKSLSSLEEAAKVWLKVNVENEFAVKILIKLAKAYIRIDINRSKAIILHCIKFAEGSKYVKIRVKALKVLRNILNSNHEYERVCTVERKLWEIKNSH</sequence>
<name>A0A1R2BJN4_9CILI</name>
<dbReference type="Proteomes" id="UP000187209">
    <property type="component" value="Unassembled WGS sequence"/>
</dbReference>
<proteinExistence type="predicted"/>
<dbReference type="AlphaFoldDB" id="A0A1R2BJN4"/>
<organism evidence="1 2">
    <name type="scientific">Stentor coeruleus</name>
    <dbReference type="NCBI Taxonomy" id="5963"/>
    <lineage>
        <taxon>Eukaryota</taxon>
        <taxon>Sar</taxon>
        <taxon>Alveolata</taxon>
        <taxon>Ciliophora</taxon>
        <taxon>Postciliodesmatophora</taxon>
        <taxon>Heterotrichea</taxon>
        <taxon>Heterotrichida</taxon>
        <taxon>Stentoridae</taxon>
        <taxon>Stentor</taxon>
    </lineage>
</organism>
<gene>
    <name evidence="1" type="ORF">SteCoe_23531</name>
</gene>